<gene>
    <name evidence="2" type="ORF">MRS75_24765</name>
</gene>
<dbReference type="InterPro" id="IPR038109">
    <property type="entry name" value="DNA_bind_recomb_sf"/>
</dbReference>
<dbReference type="RefSeq" id="WP_311794796.1">
    <property type="nucleotide sequence ID" value="NZ_JALDYZ010000035.1"/>
</dbReference>
<comment type="caution">
    <text evidence="2">The sequence shown here is derived from an EMBL/GenBank/DDBJ whole genome shotgun (WGS) entry which is preliminary data.</text>
</comment>
<dbReference type="InterPro" id="IPR050639">
    <property type="entry name" value="SSR_resolvase"/>
</dbReference>
<dbReference type="Proteomes" id="UP001161580">
    <property type="component" value="Unassembled WGS sequence"/>
</dbReference>
<evidence type="ECO:0000259" key="1">
    <source>
        <dbReference type="Pfam" id="PF07508"/>
    </source>
</evidence>
<dbReference type="GO" id="GO:0000150">
    <property type="term" value="F:DNA strand exchange activity"/>
    <property type="evidence" value="ECO:0007669"/>
    <property type="project" value="InterPro"/>
</dbReference>
<dbReference type="GO" id="GO:0003677">
    <property type="term" value="F:DNA binding"/>
    <property type="evidence" value="ECO:0007669"/>
    <property type="project" value="InterPro"/>
</dbReference>
<keyword evidence="3" id="KW-1185">Reference proteome</keyword>
<feature type="domain" description="Recombinase" evidence="1">
    <location>
        <begin position="101"/>
        <end position="214"/>
    </location>
</feature>
<dbReference type="PANTHER" id="PTHR30461:SF23">
    <property type="entry name" value="DNA RECOMBINASE-RELATED"/>
    <property type="match status" value="1"/>
</dbReference>
<dbReference type="Pfam" id="PF07508">
    <property type="entry name" value="Recombinase"/>
    <property type="match status" value="1"/>
</dbReference>
<dbReference type="PANTHER" id="PTHR30461">
    <property type="entry name" value="DNA-INVERTASE FROM LAMBDOID PROPHAGE"/>
    <property type="match status" value="1"/>
</dbReference>
<feature type="non-terminal residue" evidence="2">
    <location>
        <position position="1"/>
    </location>
</feature>
<dbReference type="Gene3D" id="3.90.1750.20">
    <property type="entry name" value="Putative Large Serine Recombinase, Chain B, Domain 2"/>
    <property type="match status" value="1"/>
</dbReference>
<dbReference type="InterPro" id="IPR011109">
    <property type="entry name" value="DNA_bind_recombinase_dom"/>
</dbReference>
<accession>A0AAE3QG90</accession>
<proteinExistence type="predicted"/>
<protein>
    <submittedName>
        <fullName evidence="2">Recombinase family protein</fullName>
    </submittedName>
</protein>
<evidence type="ECO:0000313" key="2">
    <source>
        <dbReference type="EMBL" id="MDI7925252.1"/>
    </source>
</evidence>
<reference evidence="2" key="1">
    <citation type="submission" date="2022-03" db="EMBL/GenBank/DDBJ databases">
        <title>Fererhizobium litorale gen. nov., sp. nov., isolated from sandy sediments of the Sea of Japan seashore.</title>
        <authorList>
            <person name="Romanenko L."/>
            <person name="Kurilenko V."/>
            <person name="Otstavnykh N."/>
            <person name="Svetashev V."/>
            <person name="Tekutyeva L."/>
            <person name="Isaeva M."/>
            <person name="Mikhailov V."/>
        </authorList>
    </citation>
    <scope>NUCLEOTIDE SEQUENCE</scope>
    <source>
        <strain evidence="2">KMM 9576</strain>
    </source>
</reference>
<name>A0AAE3QG90_9HYPH</name>
<organism evidence="2 3">
    <name type="scientific">Ferirhizobium litorale</name>
    <dbReference type="NCBI Taxonomy" id="2927786"/>
    <lineage>
        <taxon>Bacteria</taxon>
        <taxon>Pseudomonadati</taxon>
        <taxon>Pseudomonadota</taxon>
        <taxon>Alphaproteobacteria</taxon>
        <taxon>Hyphomicrobiales</taxon>
        <taxon>Rhizobiaceae</taxon>
        <taxon>Ferirhizobium</taxon>
    </lineage>
</organism>
<dbReference type="AlphaFoldDB" id="A0AAE3QG90"/>
<evidence type="ECO:0000313" key="3">
    <source>
        <dbReference type="Proteomes" id="UP001161580"/>
    </source>
</evidence>
<dbReference type="EMBL" id="JALDYZ010000035">
    <property type="protein sequence ID" value="MDI7925252.1"/>
    <property type="molecule type" value="Genomic_DNA"/>
</dbReference>
<sequence>KGVKIGRRYGVSFGCRLTLRHHGVELWTVQNSSAVNDMELGLRSIISHDMIQQTRYKTREGMKTAVRKGRAAGGIAYGYRAKLVYDAKGDRIPGEREIDGEQAEIVRWIFEQNALGKSPKELAVELNSRIPTVPGPRGLKWRDTAIRGHRDRGAGILNNETYIGRLVFNRRNFRKNPETENREARMNDMSEWVVGEVPELRIVSDELWAKVKKRQLTVEASFSHTTTNRLNRAHRPQYLLSGLLECDHCCGPYAIMAKDRYG</sequence>